<protein>
    <submittedName>
        <fullName evidence="1">Uncharacterized protein</fullName>
    </submittedName>
</protein>
<evidence type="ECO:0000313" key="2">
    <source>
        <dbReference type="Proteomes" id="UP001303046"/>
    </source>
</evidence>
<dbReference type="EMBL" id="JAVFWL010000005">
    <property type="protein sequence ID" value="KAK6755726.1"/>
    <property type="molecule type" value="Genomic_DNA"/>
</dbReference>
<evidence type="ECO:0000313" key="1">
    <source>
        <dbReference type="EMBL" id="KAK6755726.1"/>
    </source>
</evidence>
<dbReference type="Proteomes" id="UP001303046">
    <property type="component" value="Unassembled WGS sequence"/>
</dbReference>
<comment type="caution">
    <text evidence="1">The sequence shown here is derived from an EMBL/GenBank/DDBJ whole genome shotgun (WGS) entry which is preliminary data.</text>
</comment>
<name>A0ABR1E1X4_NECAM</name>
<keyword evidence="2" id="KW-1185">Reference proteome</keyword>
<accession>A0ABR1E1X4</accession>
<sequence>MDAFYDGINALMSKIPSQQRSERRTSDNVDLCEQMGLINASRNERNHRRHQDAARETVLLPRKKFAFAPAETKYTYNFACVARSTGDFNKEKRLRKKLHRQLQPDRDNEWTSRAMEFEKAWKDKNRKRKAYSGKMKRCSSVLNTATGKAVVEATLPI</sequence>
<organism evidence="1 2">
    <name type="scientific">Necator americanus</name>
    <name type="common">Human hookworm</name>
    <dbReference type="NCBI Taxonomy" id="51031"/>
    <lineage>
        <taxon>Eukaryota</taxon>
        <taxon>Metazoa</taxon>
        <taxon>Ecdysozoa</taxon>
        <taxon>Nematoda</taxon>
        <taxon>Chromadorea</taxon>
        <taxon>Rhabditida</taxon>
        <taxon>Rhabditina</taxon>
        <taxon>Rhabditomorpha</taxon>
        <taxon>Strongyloidea</taxon>
        <taxon>Ancylostomatidae</taxon>
        <taxon>Bunostominae</taxon>
        <taxon>Necator</taxon>
    </lineage>
</organism>
<proteinExistence type="predicted"/>
<reference evidence="1 2" key="1">
    <citation type="submission" date="2023-08" db="EMBL/GenBank/DDBJ databases">
        <title>A Necator americanus chromosomal reference genome.</title>
        <authorList>
            <person name="Ilik V."/>
            <person name="Petrzelkova K.J."/>
            <person name="Pardy F."/>
            <person name="Fuh T."/>
            <person name="Niatou-Singa F.S."/>
            <person name="Gouil Q."/>
            <person name="Baker L."/>
            <person name="Ritchie M.E."/>
            <person name="Jex A.R."/>
            <person name="Gazzola D."/>
            <person name="Li H."/>
            <person name="Toshio Fujiwara R."/>
            <person name="Zhan B."/>
            <person name="Aroian R.V."/>
            <person name="Pafco B."/>
            <person name="Schwarz E.M."/>
        </authorList>
    </citation>
    <scope>NUCLEOTIDE SEQUENCE [LARGE SCALE GENOMIC DNA]</scope>
    <source>
        <strain evidence="1 2">Aroian</strain>
        <tissue evidence="1">Whole animal</tissue>
    </source>
</reference>
<gene>
    <name evidence="1" type="primary">Necator_chrV.g19030</name>
    <name evidence="1" type="ORF">RB195_014239</name>
</gene>